<dbReference type="SUPFAM" id="SSF52743">
    <property type="entry name" value="Subtilisin-like"/>
    <property type="match status" value="1"/>
</dbReference>
<feature type="signal peptide" evidence="7">
    <location>
        <begin position="1"/>
        <end position="26"/>
    </location>
</feature>
<keyword evidence="7" id="KW-0732">Signal</keyword>
<keyword evidence="2 5" id="KW-0645">Protease</keyword>
<evidence type="ECO:0000256" key="7">
    <source>
        <dbReference type="SAM" id="SignalP"/>
    </source>
</evidence>
<evidence type="ECO:0000256" key="4">
    <source>
        <dbReference type="ARBA" id="ARBA00022825"/>
    </source>
</evidence>
<dbReference type="Proteomes" id="UP001596297">
    <property type="component" value="Unassembled WGS sequence"/>
</dbReference>
<evidence type="ECO:0000256" key="3">
    <source>
        <dbReference type="ARBA" id="ARBA00022801"/>
    </source>
</evidence>
<feature type="active site" description="Charge relay system" evidence="5">
    <location>
        <position position="321"/>
    </location>
</feature>
<comment type="caution">
    <text evidence="9">The sequence shown here is derived from an EMBL/GenBank/DDBJ whole genome shotgun (WGS) entry which is preliminary data.</text>
</comment>
<comment type="similarity">
    <text evidence="1 5">Belongs to the peptidase S8 family.</text>
</comment>
<sequence length="400" mass="40607">MKTFQLASWLLAGCLVSGAAAQPALAPAGQVTYTPEEAPRVFQLPPSAASVPSAPAQPTWTPPDPLWPRQGDLAAIGMPQVWPLLSASPAAPVTVAVLDTGYVETPELRGRNVRGPDFVSDPARAGDGDGRDPNGSGVGPLAWHAEVVAGLIAAAHDGKGMAGINPSARIVQVRVAGVDGLVAPNDLIDGLRWAAGLPVAGQPVNRTPARIINLSLYADFIPLTGCHARIRRAAEEVMAKGVLVVVGAGNDGKDTSGYSPAGCPGVLTVTSVDSAARRPSYANWGPAVSLAAPGGGDSVSSGVVASSVREPGGIKVTSGTSFAAPHVSGVASVLLSRFPGLSRADLQQALTRSATPFSGGKCDPDPRRSCGAGLLNAPGAWAWAARLENQPKAGTVRPMP</sequence>
<evidence type="ECO:0000256" key="5">
    <source>
        <dbReference type="PROSITE-ProRule" id="PRU01240"/>
    </source>
</evidence>
<dbReference type="PROSITE" id="PS51892">
    <property type="entry name" value="SUBTILASE"/>
    <property type="match status" value="1"/>
</dbReference>
<dbReference type="InterPro" id="IPR000209">
    <property type="entry name" value="Peptidase_S8/S53_dom"/>
</dbReference>
<evidence type="ECO:0000256" key="6">
    <source>
        <dbReference type="SAM" id="MobiDB-lite"/>
    </source>
</evidence>
<accession>A0ABW1YAR3</accession>
<dbReference type="PRINTS" id="PR00723">
    <property type="entry name" value="SUBTILISIN"/>
</dbReference>
<dbReference type="Gene3D" id="3.40.50.200">
    <property type="entry name" value="Peptidase S8/S53 domain"/>
    <property type="match status" value="1"/>
</dbReference>
<dbReference type="Pfam" id="PF00082">
    <property type="entry name" value="Peptidase_S8"/>
    <property type="match status" value="1"/>
</dbReference>
<evidence type="ECO:0000313" key="9">
    <source>
        <dbReference type="EMBL" id="MFC6591263.1"/>
    </source>
</evidence>
<dbReference type="InterPro" id="IPR050131">
    <property type="entry name" value="Peptidase_S8_subtilisin-like"/>
</dbReference>
<evidence type="ECO:0000256" key="1">
    <source>
        <dbReference type="ARBA" id="ARBA00011073"/>
    </source>
</evidence>
<evidence type="ECO:0000313" key="10">
    <source>
        <dbReference type="Proteomes" id="UP001596297"/>
    </source>
</evidence>
<keyword evidence="4 5" id="KW-0720">Serine protease</keyword>
<proteinExistence type="inferred from homology"/>
<dbReference type="PANTHER" id="PTHR43806">
    <property type="entry name" value="PEPTIDASE S8"/>
    <property type="match status" value="1"/>
</dbReference>
<reference evidence="10" key="1">
    <citation type="journal article" date="2019" name="Int. J. Syst. Evol. Microbiol.">
        <title>The Global Catalogue of Microorganisms (GCM) 10K type strain sequencing project: providing services to taxonomists for standard genome sequencing and annotation.</title>
        <authorList>
            <consortium name="The Broad Institute Genomics Platform"/>
            <consortium name="The Broad Institute Genome Sequencing Center for Infectious Disease"/>
            <person name="Wu L."/>
            <person name="Ma J."/>
        </authorList>
    </citation>
    <scope>NUCLEOTIDE SEQUENCE [LARGE SCALE GENOMIC DNA]</scope>
    <source>
        <strain evidence="10">CGMCC 1.15772</strain>
    </source>
</reference>
<keyword evidence="10" id="KW-1185">Reference proteome</keyword>
<protein>
    <submittedName>
        <fullName evidence="9">S8 family serine peptidase</fullName>
    </submittedName>
</protein>
<evidence type="ECO:0000259" key="8">
    <source>
        <dbReference type="Pfam" id="PF00082"/>
    </source>
</evidence>
<evidence type="ECO:0000256" key="2">
    <source>
        <dbReference type="ARBA" id="ARBA00022670"/>
    </source>
</evidence>
<gene>
    <name evidence="9" type="ORF">ACFP81_03975</name>
</gene>
<dbReference type="PROSITE" id="PS00138">
    <property type="entry name" value="SUBTILASE_SER"/>
    <property type="match status" value="1"/>
</dbReference>
<dbReference type="InterPro" id="IPR036852">
    <property type="entry name" value="Peptidase_S8/S53_dom_sf"/>
</dbReference>
<feature type="region of interest" description="Disordered" evidence="6">
    <location>
        <begin position="113"/>
        <end position="137"/>
    </location>
</feature>
<organism evidence="9 10">
    <name type="scientific">Deinococcus lacus</name>
    <dbReference type="NCBI Taxonomy" id="392561"/>
    <lineage>
        <taxon>Bacteria</taxon>
        <taxon>Thermotogati</taxon>
        <taxon>Deinococcota</taxon>
        <taxon>Deinococci</taxon>
        <taxon>Deinococcales</taxon>
        <taxon>Deinococcaceae</taxon>
        <taxon>Deinococcus</taxon>
    </lineage>
</organism>
<name>A0ABW1YAR3_9DEIO</name>
<feature type="domain" description="Peptidase S8/S53" evidence="8">
    <location>
        <begin position="93"/>
        <end position="373"/>
    </location>
</feature>
<feature type="active site" description="Charge relay system" evidence="5">
    <location>
        <position position="99"/>
    </location>
</feature>
<dbReference type="RefSeq" id="WP_380082269.1">
    <property type="nucleotide sequence ID" value="NZ_JBHSWD010000001.1"/>
</dbReference>
<dbReference type="EMBL" id="JBHSWD010000001">
    <property type="protein sequence ID" value="MFC6591263.1"/>
    <property type="molecule type" value="Genomic_DNA"/>
</dbReference>
<dbReference type="InterPro" id="IPR015500">
    <property type="entry name" value="Peptidase_S8_subtilisin-rel"/>
</dbReference>
<keyword evidence="3 5" id="KW-0378">Hydrolase</keyword>
<dbReference type="InterPro" id="IPR023828">
    <property type="entry name" value="Peptidase_S8_Ser-AS"/>
</dbReference>
<feature type="chain" id="PRO_5045260485" evidence="7">
    <location>
        <begin position="27"/>
        <end position="400"/>
    </location>
</feature>
<dbReference type="PANTHER" id="PTHR43806:SF11">
    <property type="entry name" value="CEREVISIN-RELATED"/>
    <property type="match status" value="1"/>
</dbReference>
<feature type="active site" description="Charge relay system" evidence="5">
    <location>
        <position position="144"/>
    </location>
</feature>